<dbReference type="Proteomes" id="UP000239757">
    <property type="component" value="Unassembled WGS sequence"/>
</dbReference>
<accession>A0A2P5YM90</accession>
<dbReference type="EMBL" id="KZ663007">
    <property type="protein sequence ID" value="PPS16699.1"/>
    <property type="molecule type" value="Genomic_DNA"/>
</dbReference>
<sequence>MEAIQCQKQLMCYLLVGDQFLRCEQQQSFTAPFKLAFGLWRTRRVPREYEPTGYSICTWQKQPRQYVGSVNGLAIVGQFQGKEKYEWTATVARIASHENSRSRGLHCMIDTMEGPVCFPSSHERNRCILLPPHVDCQLIDLDPLYSFHLFILLYLGFSSSKFGENKLHKV</sequence>
<reference evidence="1 2" key="1">
    <citation type="submission" date="2015-01" db="EMBL/GenBank/DDBJ databases">
        <title>Genome of allotetraploid Gossypium barbadense reveals genomic plasticity and fiber elongation in cotton evolution.</title>
        <authorList>
            <person name="Chen X."/>
            <person name="Liu X."/>
            <person name="Zhao B."/>
            <person name="Zheng H."/>
            <person name="Hu Y."/>
            <person name="Lu G."/>
            <person name="Yang C."/>
            <person name="Chen J."/>
            <person name="Shan C."/>
            <person name="Zhang L."/>
            <person name="Zhou Y."/>
            <person name="Wang L."/>
            <person name="Guo W."/>
            <person name="Bai Y."/>
            <person name="Ruan J."/>
            <person name="Shangguan X."/>
            <person name="Mao Y."/>
            <person name="Jiang J."/>
            <person name="Zhu Y."/>
            <person name="Lei J."/>
            <person name="Kang H."/>
            <person name="Chen S."/>
            <person name="He X."/>
            <person name="Wang R."/>
            <person name="Wang Y."/>
            <person name="Chen J."/>
            <person name="Wang L."/>
            <person name="Yu S."/>
            <person name="Wang B."/>
            <person name="Wei J."/>
            <person name="Song S."/>
            <person name="Lu X."/>
            <person name="Gao Z."/>
            <person name="Gu W."/>
            <person name="Deng X."/>
            <person name="Ma D."/>
            <person name="Wang S."/>
            <person name="Liang W."/>
            <person name="Fang L."/>
            <person name="Cai C."/>
            <person name="Zhu X."/>
            <person name="Zhou B."/>
            <person name="Zhang Y."/>
            <person name="Chen Z."/>
            <person name="Xu S."/>
            <person name="Zhu R."/>
            <person name="Wang S."/>
            <person name="Zhang T."/>
            <person name="Zhao G."/>
        </authorList>
    </citation>
    <scope>NUCLEOTIDE SEQUENCE [LARGE SCALE GENOMIC DNA]</scope>
    <source>
        <strain evidence="2">cv. Xinhai21</strain>
        <tissue evidence="1">Leaf</tissue>
    </source>
</reference>
<evidence type="ECO:0000313" key="2">
    <source>
        <dbReference type="Proteomes" id="UP000239757"/>
    </source>
</evidence>
<name>A0A2P5YM90_GOSBA</name>
<evidence type="ECO:0000313" key="1">
    <source>
        <dbReference type="EMBL" id="PPS16699.1"/>
    </source>
</evidence>
<protein>
    <submittedName>
        <fullName evidence="1">Uncharacterized protein</fullName>
    </submittedName>
</protein>
<proteinExistence type="predicted"/>
<dbReference type="AlphaFoldDB" id="A0A2P5YM90"/>
<organism evidence="1 2">
    <name type="scientific">Gossypium barbadense</name>
    <name type="common">Sea Island cotton</name>
    <name type="synonym">Hibiscus barbadensis</name>
    <dbReference type="NCBI Taxonomy" id="3634"/>
    <lineage>
        <taxon>Eukaryota</taxon>
        <taxon>Viridiplantae</taxon>
        <taxon>Streptophyta</taxon>
        <taxon>Embryophyta</taxon>
        <taxon>Tracheophyta</taxon>
        <taxon>Spermatophyta</taxon>
        <taxon>Magnoliopsida</taxon>
        <taxon>eudicotyledons</taxon>
        <taxon>Gunneridae</taxon>
        <taxon>Pentapetalae</taxon>
        <taxon>rosids</taxon>
        <taxon>malvids</taxon>
        <taxon>Malvales</taxon>
        <taxon>Malvaceae</taxon>
        <taxon>Malvoideae</taxon>
        <taxon>Gossypium</taxon>
    </lineage>
</organism>
<gene>
    <name evidence="1" type="ORF">GOBAR_AA03882</name>
</gene>